<name>A0A075RZ58_FLAPS</name>
<evidence type="ECO:0000313" key="1">
    <source>
        <dbReference type="EMBL" id="QRE04524.1"/>
    </source>
</evidence>
<dbReference type="KEGG" id="fpk:IA06_01360"/>
<dbReference type="KEGG" id="fpq:IB65_01305"/>
<dbReference type="RefSeq" id="WP_011962459.1">
    <property type="nucleotide sequence ID" value="NZ_CBCRUL010000017.1"/>
</dbReference>
<reference evidence="1 2" key="1">
    <citation type="submission" date="2020-07" db="EMBL/GenBank/DDBJ databases">
        <title>Genomic characterization of Flavobacterium psychrophilum strains.</title>
        <authorList>
            <person name="Castillo D."/>
            <person name="Jorgensen J."/>
            <person name="Middelboe M."/>
        </authorList>
    </citation>
    <scope>NUCLEOTIDE SEQUENCE [LARGE SCALE GENOMIC DNA]</scope>
    <source>
        <strain evidence="1 2">FPS-R7</strain>
    </source>
</reference>
<dbReference type="Proteomes" id="UP000596329">
    <property type="component" value="Chromosome"/>
</dbReference>
<evidence type="ECO:0000313" key="2">
    <source>
        <dbReference type="Proteomes" id="UP000596329"/>
    </source>
</evidence>
<dbReference type="AlphaFoldDB" id="A0A075RZ58"/>
<dbReference type="KEGG" id="fpv:IA03_01365"/>
<proteinExistence type="predicted"/>
<protein>
    <submittedName>
        <fullName evidence="1">Uncharacterized protein</fullName>
    </submittedName>
</protein>
<gene>
    <name evidence="1" type="ORF">H0H26_02680</name>
</gene>
<dbReference type="KEGG" id="fpw:IA04_01305"/>
<dbReference type="KEGG" id="fpc:FPSM_00323"/>
<dbReference type="GeneID" id="66553919"/>
<organism evidence="1 2">
    <name type="scientific">Flavobacterium psychrophilum</name>
    <dbReference type="NCBI Taxonomy" id="96345"/>
    <lineage>
        <taxon>Bacteria</taxon>
        <taxon>Pseudomonadati</taxon>
        <taxon>Bacteroidota</taxon>
        <taxon>Flavobacteriia</taxon>
        <taxon>Flavobacteriales</taxon>
        <taxon>Flavobacteriaceae</taxon>
        <taxon>Flavobacterium</taxon>
    </lineage>
</organism>
<dbReference type="EMBL" id="CP059075">
    <property type="protein sequence ID" value="QRE04524.1"/>
    <property type="molecule type" value="Genomic_DNA"/>
</dbReference>
<dbReference type="PROSITE" id="PS51257">
    <property type="entry name" value="PROKAR_LIPOPROTEIN"/>
    <property type="match status" value="1"/>
</dbReference>
<dbReference type="OMA" id="RFDYPNG"/>
<accession>A0A075RZ58</accession>
<sequence length="201" mass="21639">MKSSIFIIMLTFLMSCSKDSTDKTPVVQLPPATQVGANTAGCHINGELLLPKNGSQAIGGSPAFGLTTGAGINFHPPIIGDDYKYFKIANLRDIGGDDIYIHLNDMTLGVGNYTIGQSNGEYFVDGPNNPEIIAHVYDGINLGKTFYSGTNAGTITITRFDYPNGIYSGIFNATLYNKDNISEKIQITDGRFDVNVATLNQ</sequence>